<name>A0A090DJ94_MESPL</name>
<gene>
    <name evidence="1" type="ORF">MPL3356_140236</name>
</gene>
<organism evidence="1 2">
    <name type="scientific">Mesorhizobium plurifarium</name>
    <dbReference type="NCBI Taxonomy" id="69974"/>
    <lineage>
        <taxon>Bacteria</taxon>
        <taxon>Pseudomonadati</taxon>
        <taxon>Pseudomonadota</taxon>
        <taxon>Alphaproteobacteria</taxon>
        <taxon>Hyphomicrobiales</taxon>
        <taxon>Phyllobacteriaceae</taxon>
        <taxon>Mesorhizobium</taxon>
    </lineage>
</organism>
<proteinExistence type="predicted"/>
<dbReference type="Proteomes" id="UP000045285">
    <property type="component" value="Unassembled WGS sequence"/>
</dbReference>
<protein>
    <submittedName>
        <fullName evidence="1">Uncharacterized protein</fullName>
    </submittedName>
</protein>
<dbReference type="EMBL" id="CCMZ01000006">
    <property type="protein sequence ID" value="CDX13511.1"/>
    <property type="molecule type" value="Genomic_DNA"/>
</dbReference>
<evidence type="ECO:0000313" key="2">
    <source>
        <dbReference type="Proteomes" id="UP000045285"/>
    </source>
</evidence>
<reference evidence="2" key="1">
    <citation type="submission" date="2014-08" db="EMBL/GenBank/DDBJ databases">
        <authorList>
            <person name="Moulin L."/>
        </authorList>
    </citation>
    <scope>NUCLEOTIDE SEQUENCE [LARGE SCALE GENOMIC DNA]</scope>
</reference>
<sequence>MTTLQDLTPNFRTIRLLLAREKSHPEGDREEGYDVLAPLTDEGRLNADEWKSHNGFCRVRRFRTGEDDLIGRLRRKPGGQWYFDYAEGDRDDEVGFHLGDERFVTGEYVSITRNGAMHTYQVARVERP</sequence>
<keyword evidence="2" id="KW-1185">Reference proteome</keyword>
<accession>A0A090DJ94</accession>
<dbReference type="AlphaFoldDB" id="A0A090DJ94"/>
<evidence type="ECO:0000313" key="1">
    <source>
        <dbReference type="EMBL" id="CDX13511.1"/>
    </source>
</evidence>